<keyword evidence="3" id="KW-0902">Two-component regulatory system</keyword>
<dbReference type="GO" id="GO:0000155">
    <property type="term" value="F:phosphorelay sensor kinase activity"/>
    <property type="evidence" value="ECO:0007669"/>
    <property type="project" value="InterPro"/>
</dbReference>
<dbReference type="GO" id="GO:0046983">
    <property type="term" value="F:protein dimerization activity"/>
    <property type="evidence" value="ECO:0007669"/>
    <property type="project" value="InterPro"/>
</dbReference>
<dbReference type="SUPFAM" id="SSF55874">
    <property type="entry name" value="ATPase domain of HSP90 chaperone/DNA topoisomerase II/histidine kinase"/>
    <property type="match status" value="1"/>
</dbReference>
<dbReference type="Pfam" id="PF02518">
    <property type="entry name" value="HATPase_c"/>
    <property type="match status" value="1"/>
</dbReference>
<dbReference type="InterPro" id="IPR005467">
    <property type="entry name" value="His_kinase_dom"/>
</dbReference>
<dbReference type="SMART" id="SM00387">
    <property type="entry name" value="HATPase_c"/>
    <property type="match status" value="1"/>
</dbReference>
<evidence type="ECO:0000256" key="1">
    <source>
        <dbReference type="ARBA" id="ARBA00022679"/>
    </source>
</evidence>
<dbReference type="InterPro" id="IPR011712">
    <property type="entry name" value="Sig_transdc_His_kin_sub3_dim/P"/>
</dbReference>
<feature type="domain" description="Histidine kinase" evidence="4">
    <location>
        <begin position="11"/>
        <end position="211"/>
    </location>
</feature>
<proteinExistence type="predicted"/>
<keyword evidence="1" id="KW-0808">Transferase</keyword>
<keyword evidence="6" id="KW-1185">Reference proteome</keyword>
<evidence type="ECO:0000259" key="4">
    <source>
        <dbReference type="PROSITE" id="PS50109"/>
    </source>
</evidence>
<dbReference type="InterPro" id="IPR003594">
    <property type="entry name" value="HATPase_dom"/>
</dbReference>
<comment type="caution">
    <text evidence="5">The sequence shown here is derived from an EMBL/GenBank/DDBJ whole genome shotgun (WGS) entry which is preliminary data.</text>
</comment>
<evidence type="ECO:0000256" key="2">
    <source>
        <dbReference type="ARBA" id="ARBA00022777"/>
    </source>
</evidence>
<dbReference type="Proteomes" id="UP000571554">
    <property type="component" value="Unassembled WGS sequence"/>
</dbReference>
<dbReference type="InterPro" id="IPR036890">
    <property type="entry name" value="HATPase_C_sf"/>
</dbReference>
<dbReference type="PANTHER" id="PTHR24421">
    <property type="entry name" value="NITRATE/NITRITE SENSOR PROTEIN NARX-RELATED"/>
    <property type="match status" value="1"/>
</dbReference>
<dbReference type="Gene3D" id="1.20.5.1930">
    <property type="match status" value="1"/>
</dbReference>
<dbReference type="EMBL" id="JACHBW010000034">
    <property type="protein sequence ID" value="MBB6106891.1"/>
    <property type="molecule type" value="Genomic_DNA"/>
</dbReference>
<dbReference type="AlphaFoldDB" id="A0A7W9U4J3"/>
<protein>
    <submittedName>
        <fullName evidence="5">Signal transduction histidine kinase</fullName>
    </submittedName>
</protein>
<dbReference type="Gene3D" id="3.30.565.10">
    <property type="entry name" value="Histidine kinase-like ATPase, C-terminal domain"/>
    <property type="match status" value="1"/>
</dbReference>
<dbReference type="PROSITE" id="PS50109">
    <property type="entry name" value="HIS_KIN"/>
    <property type="match status" value="1"/>
</dbReference>
<organism evidence="5 6">
    <name type="scientific">Paraburkholderia bannensis</name>
    <dbReference type="NCBI Taxonomy" id="765414"/>
    <lineage>
        <taxon>Bacteria</taxon>
        <taxon>Pseudomonadati</taxon>
        <taxon>Pseudomonadota</taxon>
        <taxon>Betaproteobacteria</taxon>
        <taxon>Burkholderiales</taxon>
        <taxon>Burkholderiaceae</taxon>
        <taxon>Paraburkholderia</taxon>
    </lineage>
</organism>
<dbReference type="RefSeq" id="WP_311675151.1">
    <property type="nucleotide sequence ID" value="NZ_JACHBW010000034.1"/>
</dbReference>
<dbReference type="GO" id="GO:0016020">
    <property type="term" value="C:membrane"/>
    <property type="evidence" value="ECO:0007669"/>
    <property type="project" value="InterPro"/>
</dbReference>
<name>A0A7W9U4J3_9BURK</name>
<dbReference type="PANTHER" id="PTHR24421:SF59">
    <property type="entry name" value="OXYGEN SENSOR HISTIDINE KINASE NREB"/>
    <property type="match status" value="1"/>
</dbReference>
<sequence>MQQARENEQKRLARELHDDLGQRLVALKMALARHQAELIKESPNVDSAHLASLGDISVQIDELTVSVRRIAADLRPLLLDDFGLEAALESMAHDFEQRHSVTVHCDLDPQMPRLDEFISTALFRVAQEALTNIARHASARTVTLDLSGYGTTIRLRIRDDGTGFDTHAAARADAFGLTGMGERMLQLGGTLSIESKPGKGTEIVAELRLPAPEDVRATNPDA</sequence>
<dbReference type="Pfam" id="PF07730">
    <property type="entry name" value="HisKA_3"/>
    <property type="match status" value="1"/>
</dbReference>
<dbReference type="CDD" id="cd16917">
    <property type="entry name" value="HATPase_UhpB-NarQ-NarX-like"/>
    <property type="match status" value="1"/>
</dbReference>
<evidence type="ECO:0000313" key="5">
    <source>
        <dbReference type="EMBL" id="MBB6106891.1"/>
    </source>
</evidence>
<keyword evidence="2 5" id="KW-0418">Kinase</keyword>
<reference evidence="5 6" key="1">
    <citation type="submission" date="2020-08" db="EMBL/GenBank/DDBJ databases">
        <title>Above-ground endophytic microbial communities from plants in different locations in the United States.</title>
        <authorList>
            <person name="Frank C."/>
        </authorList>
    </citation>
    <scope>NUCLEOTIDE SEQUENCE [LARGE SCALE GENOMIC DNA]</scope>
    <source>
        <strain evidence="5 6">WP4_2_2</strain>
    </source>
</reference>
<accession>A0A7W9U4J3</accession>
<evidence type="ECO:0000256" key="3">
    <source>
        <dbReference type="ARBA" id="ARBA00023012"/>
    </source>
</evidence>
<evidence type="ECO:0000313" key="6">
    <source>
        <dbReference type="Proteomes" id="UP000571554"/>
    </source>
</evidence>
<dbReference type="InterPro" id="IPR050482">
    <property type="entry name" value="Sensor_HK_TwoCompSys"/>
</dbReference>
<gene>
    <name evidence="5" type="ORF">F4827_006770</name>
</gene>